<feature type="domain" description="Integration host factor-like helix-two turn-helix" evidence="1">
    <location>
        <begin position="59"/>
        <end position="110"/>
    </location>
</feature>
<evidence type="ECO:0000259" key="1">
    <source>
        <dbReference type="Pfam" id="PF22525"/>
    </source>
</evidence>
<dbReference type="AlphaFoldDB" id="A0A6J4SJP5"/>
<name>A0A6J4SJP5_9ACTN</name>
<protein>
    <recommendedName>
        <fullName evidence="1">Integration host factor-like helix-two turn-helix domain-containing protein</fullName>
    </recommendedName>
</protein>
<gene>
    <name evidence="2" type="ORF">AVDCRST_MAG38-2809</name>
</gene>
<dbReference type="InterPro" id="IPR047806">
    <property type="entry name" value="IHF_actinobact"/>
</dbReference>
<dbReference type="Pfam" id="PF22525">
    <property type="entry name" value="H2TH_5"/>
    <property type="match status" value="1"/>
</dbReference>
<evidence type="ECO:0000313" key="2">
    <source>
        <dbReference type="EMBL" id="CAA9494027.1"/>
    </source>
</evidence>
<dbReference type="EMBL" id="CADCVJ010000227">
    <property type="protein sequence ID" value="CAA9494027.1"/>
    <property type="molecule type" value="Genomic_DNA"/>
</dbReference>
<proteinExistence type="predicted"/>
<reference evidence="2" key="1">
    <citation type="submission" date="2020-02" db="EMBL/GenBank/DDBJ databases">
        <authorList>
            <person name="Meier V. D."/>
        </authorList>
    </citation>
    <scope>NUCLEOTIDE SEQUENCE</scope>
    <source>
        <strain evidence="2">AVDCRST_MAG38</strain>
    </source>
</reference>
<dbReference type="InterPro" id="IPR055201">
    <property type="entry name" value="IHF-like_H2TH"/>
</dbReference>
<dbReference type="Gene3D" id="1.10.8.50">
    <property type="match status" value="1"/>
</dbReference>
<dbReference type="NCBIfam" id="NF041260">
    <property type="entry name" value="actino_IHF"/>
    <property type="match status" value="1"/>
</dbReference>
<organism evidence="2">
    <name type="scientific">uncultured Solirubrobacteraceae bacterium</name>
    <dbReference type="NCBI Taxonomy" id="1162706"/>
    <lineage>
        <taxon>Bacteria</taxon>
        <taxon>Bacillati</taxon>
        <taxon>Actinomycetota</taxon>
        <taxon>Thermoleophilia</taxon>
        <taxon>Solirubrobacterales</taxon>
        <taxon>Solirubrobacteraceae</taxon>
        <taxon>environmental samples</taxon>
    </lineage>
</organism>
<sequence length="114" mass="12816">MPTATKPSTKPAVAAPERSLVQRMDALQRANEIRTRRAQLKRDLKGGRVSIHDLLLDPPEYVETAKVIDMLLAVPKYGRVKTNKVLVQCRISPSKTIGGLSQRQRTELVSMLRR</sequence>
<accession>A0A6J4SJP5</accession>